<keyword evidence="3" id="KW-1185">Reference proteome</keyword>
<organism evidence="2 3">
    <name type="scientific">Agrococcus sediminis</name>
    <dbReference type="NCBI Taxonomy" id="2599924"/>
    <lineage>
        <taxon>Bacteria</taxon>
        <taxon>Bacillati</taxon>
        <taxon>Actinomycetota</taxon>
        <taxon>Actinomycetes</taxon>
        <taxon>Micrococcales</taxon>
        <taxon>Microbacteriaceae</taxon>
        <taxon>Agrococcus</taxon>
    </lineage>
</organism>
<proteinExistence type="predicted"/>
<protein>
    <submittedName>
        <fullName evidence="2">DUF664 domain-containing protein</fullName>
    </submittedName>
</protein>
<comment type="caution">
    <text evidence="2">The sequence shown here is derived from an EMBL/GenBank/DDBJ whole genome shotgun (WGS) entry which is preliminary data.</text>
</comment>
<feature type="domain" description="DinB-like" evidence="1">
    <location>
        <begin position="11"/>
        <end position="159"/>
    </location>
</feature>
<name>A0A5M8QFB5_9MICO</name>
<evidence type="ECO:0000313" key="3">
    <source>
        <dbReference type="Proteomes" id="UP000323221"/>
    </source>
</evidence>
<accession>A0A5M8QFB5</accession>
<dbReference type="NCBIfam" id="NF047843">
    <property type="entry name" value="MST_Rv0443"/>
    <property type="match status" value="1"/>
</dbReference>
<dbReference type="OrthoDB" id="2363925at2"/>
<dbReference type="InterPro" id="IPR034660">
    <property type="entry name" value="DinB/YfiT-like"/>
</dbReference>
<dbReference type="AlphaFoldDB" id="A0A5M8QFB5"/>
<sequence length="168" mass="17896">MDAVGVLAEAFSRIPDEARRAVRGLTPEQLVEAPGGSANPIGWLVWHLARGQDAQVAAVAGTEQVYLQGDWAARFGRDPDAGDTGYGHEPDDVRAVRPESAEALLDYLDAVHAATQRYLGTLDADDLDRVVDEAWDPPVTLGARLVSIIDDDVQHAGQAAYARGLLGA</sequence>
<reference evidence="2 3" key="1">
    <citation type="submission" date="2019-08" db="EMBL/GenBank/DDBJ databases">
        <title>Agrococcus lahaulensis sp. nov., isolated from a cold desert of the Indian Himalayas.</title>
        <authorList>
            <person name="Qu J.H."/>
        </authorList>
    </citation>
    <scope>NUCLEOTIDE SEQUENCE [LARGE SCALE GENOMIC DNA]</scope>
    <source>
        <strain evidence="2 3">NS18</strain>
    </source>
</reference>
<gene>
    <name evidence="2" type="ORF">FQ330_09160</name>
</gene>
<dbReference type="Pfam" id="PF12867">
    <property type="entry name" value="DinB_2"/>
    <property type="match status" value="1"/>
</dbReference>
<dbReference type="EMBL" id="VOIR01000014">
    <property type="protein sequence ID" value="KAA6433102.1"/>
    <property type="molecule type" value="Genomic_DNA"/>
</dbReference>
<dbReference type="RefSeq" id="WP_146356915.1">
    <property type="nucleotide sequence ID" value="NZ_VOIR01000014.1"/>
</dbReference>
<evidence type="ECO:0000313" key="2">
    <source>
        <dbReference type="EMBL" id="KAA6433102.1"/>
    </source>
</evidence>
<dbReference type="Gene3D" id="1.20.120.450">
    <property type="entry name" value="dinb family like domain"/>
    <property type="match status" value="1"/>
</dbReference>
<dbReference type="SUPFAM" id="SSF109854">
    <property type="entry name" value="DinB/YfiT-like putative metalloenzymes"/>
    <property type="match status" value="1"/>
</dbReference>
<dbReference type="InterPro" id="IPR024775">
    <property type="entry name" value="DinB-like"/>
</dbReference>
<dbReference type="Proteomes" id="UP000323221">
    <property type="component" value="Unassembled WGS sequence"/>
</dbReference>
<evidence type="ECO:0000259" key="1">
    <source>
        <dbReference type="Pfam" id="PF12867"/>
    </source>
</evidence>